<keyword evidence="4" id="KW-1185">Reference proteome</keyword>
<feature type="region of interest" description="Disordered" evidence="1">
    <location>
        <begin position="1"/>
        <end position="75"/>
    </location>
</feature>
<dbReference type="OMA" id="NCESGPG"/>
<protein>
    <submittedName>
        <fullName evidence="2 3">Uncharacterized protein</fullName>
    </submittedName>
</protein>
<dbReference type="Gramene" id="Pp3c8_16190V3.2">
    <property type="protein sequence ID" value="Pp3c8_16190V3.2"/>
    <property type="gene ID" value="Pp3c8_16190"/>
</dbReference>
<name>A0A2K1K7H3_PHYPA</name>
<dbReference type="Proteomes" id="UP000006727">
    <property type="component" value="Chromosome 8"/>
</dbReference>
<dbReference type="InParanoid" id="A0A2K1K7H3"/>
<dbReference type="EnsemblPlants" id="Pp3c8_16190V3.1">
    <property type="protein sequence ID" value="Pp3c8_16190V3.1"/>
    <property type="gene ID" value="Pp3c8_16190"/>
</dbReference>
<feature type="compositionally biased region" description="Basic and acidic residues" evidence="1">
    <location>
        <begin position="9"/>
        <end position="20"/>
    </location>
</feature>
<dbReference type="PaxDb" id="3218-PP1S114_85V6.1"/>
<reference evidence="2 4" key="2">
    <citation type="journal article" date="2018" name="Plant J.">
        <title>The Physcomitrella patens chromosome-scale assembly reveals moss genome structure and evolution.</title>
        <authorList>
            <person name="Lang D."/>
            <person name="Ullrich K.K."/>
            <person name="Murat F."/>
            <person name="Fuchs J."/>
            <person name="Jenkins J."/>
            <person name="Haas F.B."/>
            <person name="Piednoel M."/>
            <person name="Gundlach H."/>
            <person name="Van Bel M."/>
            <person name="Meyberg R."/>
            <person name="Vives C."/>
            <person name="Morata J."/>
            <person name="Symeonidi A."/>
            <person name="Hiss M."/>
            <person name="Muchero W."/>
            <person name="Kamisugi Y."/>
            <person name="Saleh O."/>
            <person name="Blanc G."/>
            <person name="Decker E.L."/>
            <person name="van Gessel N."/>
            <person name="Grimwood J."/>
            <person name="Hayes R.D."/>
            <person name="Graham S.W."/>
            <person name="Gunter L.E."/>
            <person name="McDaniel S.F."/>
            <person name="Hoernstein S.N.W."/>
            <person name="Larsson A."/>
            <person name="Li F.W."/>
            <person name="Perroud P.F."/>
            <person name="Phillips J."/>
            <person name="Ranjan P."/>
            <person name="Rokshar D.S."/>
            <person name="Rothfels C.J."/>
            <person name="Schneider L."/>
            <person name="Shu S."/>
            <person name="Stevenson D.W."/>
            <person name="Thummler F."/>
            <person name="Tillich M."/>
            <person name="Villarreal Aguilar J.C."/>
            <person name="Widiez T."/>
            <person name="Wong G.K."/>
            <person name="Wymore A."/>
            <person name="Zhang Y."/>
            <person name="Zimmer A.D."/>
            <person name="Quatrano R.S."/>
            <person name="Mayer K.F.X."/>
            <person name="Goodstein D."/>
            <person name="Casacuberta J.M."/>
            <person name="Vandepoele K."/>
            <person name="Reski R."/>
            <person name="Cuming A.C."/>
            <person name="Tuskan G.A."/>
            <person name="Maumus F."/>
            <person name="Salse J."/>
            <person name="Schmutz J."/>
            <person name="Rensing S.A."/>
        </authorList>
    </citation>
    <scope>NUCLEOTIDE SEQUENCE [LARGE SCALE GENOMIC DNA]</scope>
    <source>
        <strain evidence="3 4">cv. Gransden 2004</strain>
    </source>
</reference>
<reference evidence="2 4" key="1">
    <citation type="journal article" date="2008" name="Science">
        <title>The Physcomitrella genome reveals evolutionary insights into the conquest of land by plants.</title>
        <authorList>
            <person name="Rensing S."/>
            <person name="Lang D."/>
            <person name="Zimmer A."/>
            <person name="Terry A."/>
            <person name="Salamov A."/>
            <person name="Shapiro H."/>
            <person name="Nishiyama T."/>
            <person name="Perroud P.-F."/>
            <person name="Lindquist E."/>
            <person name="Kamisugi Y."/>
            <person name="Tanahashi T."/>
            <person name="Sakakibara K."/>
            <person name="Fujita T."/>
            <person name="Oishi K."/>
            <person name="Shin-I T."/>
            <person name="Kuroki Y."/>
            <person name="Toyoda A."/>
            <person name="Suzuki Y."/>
            <person name="Hashimoto A."/>
            <person name="Yamaguchi K."/>
            <person name="Sugano A."/>
            <person name="Kohara Y."/>
            <person name="Fujiyama A."/>
            <person name="Anterola A."/>
            <person name="Aoki S."/>
            <person name="Ashton N."/>
            <person name="Barbazuk W.B."/>
            <person name="Barker E."/>
            <person name="Bennetzen J."/>
            <person name="Bezanilla M."/>
            <person name="Blankenship R."/>
            <person name="Cho S.H."/>
            <person name="Dutcher S."/>
            <person name="Estelle M."/>
            <person name="Fawcett J.A."/>
            <person name="Gundlach H."/>
            <person name="Hanada K."/>
            <person name="Heyl A."/>
            <person name="Hicks K.A."/>
            <person name="Hugh J."/>
            <person name="Lohr M."/>
            <person name="Mayer K."/>
            <person name="Melkozernov A."/>
            <person name="Murata T."/>
            <person name="Nelson D."/>
            <person name="Pils B."/>
            <person name="Prigge M."/>
            <person name="Reiss B."/>
            <person name="Renner T."/>
            <person name="Rombauts S."/>
            <person name="Rushton P."/>
            <person name="Sanderfoot A."/>
            <person name="Schween G."/>
            <person name="Shiu S.-H."/>
            <person name="Stueber K."/>
            <person name="Theodoulou F.L."/>
            <person name="Tu H."/>
            <person name="Van de Peer Y."/>
            <person name="Verrier P.J."/>
            <person name="Waters E."/>
            <person name="Wood A."/>
            <person name="Yang L."/>
            <person name="Cove D."/>
            <person name="Cuming A."/>
            <person name="Hasebe M."/>
            <person name="Lucas S."/>
            <person name="Mishler D.B."/>
            <person name="Reski R."/>
            <person name="Grigoriev I."/>
            <person name="Quatrano R.S."/>
            <person name="Boore J.L."/>
        </authorList>
    </citation>
    <scope>NUCLEOTIDE SEQUENCE [LARGE SCALE GENOMIC DNA]</scope>
    <source>
        <strain evidence="3 4">cv. Gransden 2004</strain>
    </source>
</reference>
<dbReference type="EMBL" id="ABEU02000008">
    <property type="protein sequence ID" value="PNR49729.1"/>
    <property type="molecule type" value="Genomic_DNA"/>
</dbReference>
<evidence type="ECO:0000313" key="2">
    <source>
        <dbReference type="EMBL" id="PNR49729.1"/>
    </source>
</evidence>
<dbReference type="AlphaFoldDB" id="A0A2K1K7H3"/>
<reference evidence="3" key="3">
    <citation type="submission" date="2020-12" db="UniProtKB">
        <authorList>
            <consortium name="EnsemblPlants"/>
        </authorList>
    </citation>
    <scope>IDENTIFICATION</scope>
</reference>
<evidence type="ECO:0000313" key="4">
    <source>
        <dbReference type="Proteomes" id="UP000006727"/>
    </source>
</evidence>
<dbReference type="EnsemblPlants" id="Pp3c8_16190V3.2">
    <property type="protein sequence ID" value="Pp3c8_16190V3.2"/>
    <property type="gene ID" value="Pp3c8_16190"/>
</dbReference>
<feature type="compositionally biased region" description="Polar residues" evidence="1">
    <location>
        <begin position="59"/>
        <end position="75"/>
    </location>
</feature>
<proteinExistence type="predicted"/>
<dbReference type="Gramene" id="Pp3c8_16190V3.1">
    <property type="protein sequence ID" value="Pp3c8_16190V3.1"/>
    <property type="gene ID" value="Pp3c8_16190"/>
</dbReference>
<evidence type="ECO:0000256" key="1">
    <source>
        <dbReference type="SAM" id="MobiDB-lite"/>
    </source>
</evidence>
<evidence type="ECO:0000313" key="3">
    <source>
        <dbReference type="EnsemblPlants" id="Pp3c8_16190V3.1"/>
    </source>
</evidence>
<gene>
    <name evidence="2" type="ORF">PHYPA_011625</name>
</gene>
<sequence>MSGLNKSDPATHRIYNKEGVTHVNQVPAPRSGEERLGIANRNESGPGHPEQTRPFYQPSPVQVQLFTPVNQNDTN</sequence>
<organism evidence="2">
    <name type="scientific">Physcomitrium patens</name>
    <name type="common">Spreading-leaved earth moss</name>
    <name type="synonym">Physcomitrella patens</name>
    <dbReference type="NCBI Taxonomy" id="3218"/>
    <lineage>
        <taxon>Eukaryota</taxon>
        <taxon>Viridiplantae</taxon>
        <taxon>Streptophyta</taxon>
        <taxon>Embryophyta</taxon>
        <taxon>Bryophyta</taxon>
        <taxon>Bryophytina</taxon>
        <taxon>Bryopsida</taxon>
        <taxon>Funariidae</taxon>
        <taxon>Funariales</taxon>
        <taxon>Funariaceae</taxon>
        <taxon>Physcomitrium</taxon>
    </lineage>
</organism>
<accession>A0A2K1K7H3</accession>